<dbReference type="SUPFAM" id="SSF53335">
    <property type="entry name" value="S-adenosyl-L-methionine-dependent methyltransferases"/>
    <property type="match status" value="1"/>
</dbReference>
<feature type="transmembrane region" description="Helical" evidence="5">
    <location>
        <begin position="50"/>
        <end position="69"/>
    </location>
</feature>
<dbReference type="InterPro" id="IPR030374">
    <property type="entry name" value="PABS"/>
</dbReference>
<proteinExistence type="inferred from homology"/>
<dbReference type="GO" id="GO:0010487">
    <property type="term" value="F:thermospermine synthase activity"/>
    <property type="evidence" value="ECO:0007669"/>
    <property type="project" value="TreeGrafter"/>
</dbReference>
<protein>
    <submittedName>
        <fullName evidence="7">Bgt-3633</fullName>
    </submittedName>
</protein>
<dbReference type="Pfam" id="PF01564">
    <property type="entry name" value="Spermine_synth"/>
    <property type="match status" value="1"/>
</dbReference>
<feature type="domain" description="PABS" evidence="6">
    <location>
        <begin position="347"/>
        <end position="501"/>
    </location>
</feature>
<keyword evidence="5" id="KW-0472">Membrane</keyword>
<dbReference type="OrthoDB" id="2016285at2759"/>
<dbReference type="InterPro" id="IPR029063">
    <property type="entry name" value="SAM-dependent_MTases_sf"/>
</dbReference>
<accession>A0A381LHX8</accession>
<evidence type="ECO:0000256" key="5">
    <source>
        <dbReference type="SAM" id="Phobius"/>
    </source>
</evidence>
<keyword evidence="2 4" id="KW-0808">Transferase</keyword>
<evidence type="ECO:0000259" key="6">
    <source>
        <dbReference type="PROSITE" id="PS51006"/>
    </source>
</evidence>
<feature type="active site" description="Proton acceptor" evidence="4">
    <location>
        <position position="419"/>
    </location>
</feature>
<reference evidence="7" key="1">
    <citation type="submission" date="2018-07" db="EMBL/GenBank/DDBJ databases">
        <authorList>
            <person name="Quirk P.G."/>
            <person name="Krulwich T.A."/>
        </authorList>
    </citation>
    <scope>NUCLEOTIDE SEQUENCE</scope>
    <source>
        <strain evidence="7">96224</strain>
    </source>
</reference>
<dbReference type="Gene3D" id="3.40.50.150">
    <property type="entry name" value="Vaccinia Virus protein VP39"/>
    <property type="match status" value="1"/>
</dbReference>
<evidence type="ECO:0000256" key="1">
    <source>
        <dbReference type="ARBA" id="ARBA00007867"/>
    </source>
</evidence>
<keyword evidence="3 4" id="KW-0620">Polyamine biosynthesis</keyword>
<name>A0A381LHX8_BLUGR</name>
<gene>
    <name evidence="7" type="ORF">BGT96224V2_LOCUS5864</name>
</gene>
<evidence type="ECO:0000256" key="3">
    <source>
        <dbReference type="ARBA" id="ARBA00023115"/>
    </source>
</evidence>
<evidence type="ECO:0000313" key="7">
    <source>
        <dbReference type="EMBL" id="SUZ12691.1"/>
    </source>
</evidence>
<comment type="similarity">
    <text evidence="1">Belongs to the spermidine/spermine synthase family.</text>
</comment>
<dbReference type="PROSITE" id="PS51006">
    <property type="entry name" value="PABS_2"/>
    <property type="match status" value="1"/>
</dbReference>
<dbReference type="NCBIfam" id="NF037959">
    <property type="entry name" value="MFS_SpdSyn"/>
    <property type="match status" value="1"/>
</dbReference>
<dbReference type="AlphaFoldDB" id="A0A381LHX8"/>
<dbReference type="FunFam" id="3.40.50.150:FF:000288">
    <property type="entry name" value="Spermine/spermidine synthase, putative"/>
    <property type="match status" value="1"/>
</dbReference>
<evidence type="ECO:0000256" key="2">
    <source>
        <dbReference type="ARBA" id="ARBA00022679"/>
    </source>
</evidence>
<feature type="transmembrane region" description="Helical" evidence="5">
    <location>
        <begin position="146"/>
        <end position="167"/>
    </location>
</feature>
<dbReference type="GO" id="GO:0006596">
    <property type="term" value="P:polyamine biosynthetic process"/>
    <property type="evidence" value="ECO:0007669"/>
    <property type="project" value="UniProtKB-UniRule"/>
</dbReference>
<dbReference type="EMBL" id="UIGY01000202">
    <property type="protein sequence ID" value="SUZ12691.1"/>
    <property type="molecule type" value="Genomic_DNA"/>
</dbReference>
<evidence type="ECO:0000256" key="4">
    <source>
        <dbReference type="PROSITE-ProRule" id="PRU00354"/>
    </source>
</evidence>
<organism evidence="7">
    <name type="scientific">Blumeria graminis f. sp. tritici 96224</name>
    <dbReference type="NCBI Taxonomy" id="1268274"/>
    <lineage>
        <taxon>Eukaryota</taxon>
        <taxon>Fungi</taxon>
        <taxon>Dikarya</taxon>
        <taxon>Ascomycota</taxon>
        <taxon>Pezizomycotina</taxon>
        <taxon>Leotiomycetes</taxon>
        <taxon>Erysiphales</taxon>
        <taxon>Erysiphaceae</taxon>
        <taxon>Blumeria</taxon>
    </lineage>
</organism>
<keyword evidence="5" id="KW-0812">Transmembrane</keyword>
<feature type="transmembrane region" description="Helical" evidence="5">
    <location>
        <begin position="116"/>
        <end position="134"/>
    </location>
</feature>
<dbReference type="CDD" id="cd02440">
    <property type="entry name" value="AdoMet_MTases"/>
    <property type="match status" value="1"/>
</dbReference>
<keyword evidence="5" id="KW-1133">Transmembrane helix</keyword>
<dbReference type="PANTHER" id="PTHR43317:SF1">
    <property type="entry name" value="THERMOSPERMINE SYNTHASE ACAULIS5"/>
    <property type="match status" value="1"/>
</dbReference>
<dbReference type="PANTHER" id="PTHR43317">
    <property type="entry name" value="THERMOSPERMINE SYNTHASE ACAULIS5"/>
    <property type="match status" value="1"/>
</dbReference>
<sequence>MDRPPDKKVVEMNETPIPPLLTQQNFEKELQNLAIRAQQQTWAHWAFRQAWILLQAGTLYILAATYANISLLSLSPVYGGIPSALWHPKGTWISCFVGWSLNKYIGQLLPLKPRQALPLIAAYIPVMQFFLCKYSSILGVYYGPLIVEMLTFFPLLTTSVAVAASLLDGLDMRWDLLPLWISDSLPGILSFLFLKTMELFTEGEIKRTIGASFIQTRLGFQIALAGAYAVFSPSKLLLLLLPAIIHTAIFNTHVPSSYATQTLSTSLAEKGWTLLQRQESLTGYLSVLENNSKGYRVLRCDHSLLGGEWIHNSEGKDLAEPIYGVFVMLEAVRLVEVEKIVSDSDARALVIGLGIGTTPAALIKHGINTTVVEIDPVVVEFANTYFHLPQTYQAIVADAVTHIAALTLTNERYDYIVHDVFTGGAEPVQLFTVEFIQNLKTILKPEGVIAINYAGDFSLPTARIIVNTIRTVFTSCRIYRESKAPISQASSAQSDFTNMVIFCINSASKVRFRKPQEADFLNSQARRQFLPPKHEVDYTALVEQKGDNGILRQNETDRFQAWQQQSSMGHWSLMRTVLPPEIWENW</sequence>